<dbReference type="SUPFAM" id="SSF53649">
    <property type="entry name" value="Alkaline phosphatase-like"/>
    <property type="match status" value="1"/>
</dbReference>
<proteinExistence type="predicted"/>
<evidence type="ECO:0000256" key="5">
    <source>
        <dbReference type="ARBA" id="ARBA00023136"/>
    </source>
</evidence>
<dbReference type="InterPro" id="IPR050448">
    <property type="entry name" value="OpgB/LTA_synthase_biosynth"/>
</dbReference>
<comment type="caution">
    <text evidence="8">The sequence shown here is derived from an EMBL/GenBank/DDBJ whole genome shotgun (WGS) entry which is preliminary data.</text>
</comment>
<feature type="domain" description="Sulfatase N-terminal" evidence="7">
    <location>
        <begin position="159"/>
        <end position="393"/>
    </location>
</feature>
<dbReference type="Proteomes" id="UP001597295">
    <property type="component" value="Unassembled WGS sequence"/>
</dbReference>
<evidence type="ECO:0000256" key="2">
    <source>
        <dbReference type="ARBA" id="ARBA00022475"/>
    </source>
</evidence>
<accession>A0ABW5DZD4</accession>
<keyword evidence="5 6" id="KW-0472">Membrane</keyword>
<dbReference type="InterPro" id="IPR017850">
    <property type="entry name" value="Alkaline_phosphatase_core_sf"/>
</dbReference>
<feature type="transmembrane region" description="Helical" evidence="6">
    <location>
        <begin position="71"/>
        <end position="91"/>
    </location>
</feature>
<evidence type="ECO:0000313" key="9">
    <source>
        <dbReference type="Proteomes" id="UP001597295"/>
    </source>
</evidence>
<comment type="subcellular location">
    <subcellularLocation>
        <location evidence="1">Cell membrane</location>
        <topology evidence="1">Multi-pass membrane protein</topology>
    </subcellularLocation>
</comment>
<dbReference type="PANTHER" id="PTHR47371:SF3">
    <property type="entry name" value="PHOSPHOGLYCEROL TRANSFERASE I"/>
    <property type="match status" value="1"/>
</dbReference>
<evidence type="ECO:0000256" key="3">
    <source>
        <dbReference type="ARBA" id="ARBA00022692"/>
    </source>
</evidence>
<feature type="transmembrane region" description="Helical" evidence="6">
    <location>
        <begin position="39"/>
        <end position="64"/>
    </location>
</feature>
<evidence type="ECO:0000256" key="6">
    <source>
        <dbReference type="SAM" id="Phobius"/>
    </source>
</evidence>
<keyword evidence="3 6" id="KW-0812">Transmembrane</keyword>
<evidence type="ECO:0000313" key="8">
    <source>
        <dbReference type="EMBL" id="MFD2264580.1"/>
    </source>
</evidence>
<protein>
    <submittedName>
        <fullName evidence="8">LTA synthase family protein</fullName>
    </submittedName>
</protein>
<keyword evidence="2" id="KW-1003">Cell membrane</keyword>
<dbReference type="PANTHER" id="PTHR47371">
    <property type="entry name" value="LIPOTEICHOIC ACID SYNTHASE"/>
    <property type="match status" value="1"/>
</dbReference>
<dbReference type="InterPro" id="IPR000917">
    <property type="entry name" value="Sulfatase_N"/>
</dbReference>
<dbReference type="Gene3D" id="3.40.720.10">
    <property type="entry name" value="Alkaline Phosphatase, subunit A"/>
    <property type="match status" value="1"/>
</dbReference>
<gene>
    <name evidence="8" type="ORF">ACFSM5_16870</name>
</gene>
<evidence type="ECO:0000256" key="1">
    <source>
        <dbReference type="ARBA" id="ARBA00004651"/>
    </source>
</evidence>
<dbReference type="EMBL" id="JBHUIP010000013">
    <property type="protein sequence ID" value="MFD2264580.1"/>
    <property type="molecule type" value="Genomic_DNA"/>
</dbReference>
<sequence length="440" mass="49171">MATLLLFGIVSRVKFRVLREPLVFSDLSLAKLAIKHPQLYIAYLGYGRAAGATIITAIILGLLLWQEQPIWSGWLGEATGFVLIVLSALAIQSPRPVNRLADRFRAEQPTGDPEIDLPRFGLFGNLPRYAYIARDERPGRQHRFAPKTIPPVGPASRLPTVIAVQAESFFDPRILRGGLPHDLLVNFDRLAPQSAHGPLAVGGWGANTMRAEFGFLSGLEEAALGYDRFNPYYALARQQLDSLAWVARSKGYRTICLHPYPAAFFGRDVIYPNLGFHEFHDLTYFKDAARQGPYIADTALADYAIRLAHSRQEPLFIFIITIENHGPWTHGRLPGDPATVADVVGQEKERSDFSIYLQHLRSGDRMLGQLADFLEAEDRGGLLAYYGDHLPSFPHIFKAADIRSTDTRYLLWQQSIQSGEDVPLSAARLGQQMRDRILAL</sequence>
<dbReference type="RefSeq" id="WP_379877671.1">
    <property type="nucleotide sequence ID" value="NZ_JBHUIP010000013.1"/>
</dbReference>
<keyword evidence="9" id="KW-1185">Reference proteome</keyword>
<evidence type="ECO:0000259" key="7">
    <source>
        <dbReference type="Pfam" id="PF00884"/>
    </source>
</evidence>
<organism evidence="8 9">
    <name type="scientific">Lacibacterium aquatile</name>
    <dbReference type="NCBI Taxonomy" id="1168082"/>
    <lineage>
        <taxon>Bacteria</taxon>
        <taxon>Pseudomonadati</taxon>
        <taxon>Pseudomonadota</taxon>
        <taxon>Alphaproteobacteria</taxon>
        <taxon>Rhodospirillales</taxon>
        <taxon>Rhodospirillaceae</taxon>
    </lineage>
</organism>
<evidence type="ECO:0000256" key="4">
    <source>
        <dbReference type="ARBA" id="ARBA00022989"/>
    </source>
</evidence>
<keyword evidence="4 6" id="KW-1133">Transmembrane helix</keyword>
<name>A0ABW5DZD4_9PROT</name>
<dbReference type="Pfam" id="PF00884">
    <property type="entry name" value="Sulfatase"/>
    <property type="match status" value="1"/>
</dbReference>
<reference evidence="9" key="1">
    <citation type="journal article" date="2019" name="Int. J. Syst. Evol. Microbiol.">
        <title>The Global Catalogue of Microorganisms (GCM) 10K type strain sequencing project: providing services to taxonomists for standard genome sequencing and annotation.</title>
        <authorList>
            <consortium name="The Broad Institute Genomics Platform"/>
            <consortium name="The Broad Institute Genome Sequencing Center for Infectious Disease"/>
            <person name="Wu L."/>
            <person name="Ma J."/>
        </authorList>
    </citation>
    <scope>NUCLEOTIDE SEQUENCE [LARGE SCALE GENOMIC DNA]</scope>
    <source>
        <strain evidence="9">CGMCC 1.19062</strain>
    </source>
</reference>
<dbReference type="CDD" id="cd16015">
    <property type="entry name" value="LTA_synthase"/>
    <property type="match status" value="1"/>
</dbReference>